<dbReference type="PROSITE" id="PS50850">
    <property type="entry name" value="MFS"/>
    <property type="match status" value="1"/>
</dbReference>
<feature type="transmembrane region" description="Helical" evidence="5">
    <location>
        <begin position="254"/>
        <end position="270"/>
    </location>
</feature>
<gene>
    <name evidence="7" type="ORF">FHX76_001109</name>
</gene>
<feature type="transmembrane region" description="Helical" evidence="5">
    <location>
        <begin position="86"/>
        <end position="104"/>
    </location>
</feature>
<dbReference type="PANTHER" id="PTHR23508">
    <property type="entry name" value="CARBOXYLIC ACID TRANSPORTER PROTEIN HOMOLOG"/>
    <property type="match status" value="1"/>
</dbReference>
<feature type="transmembrane region" description="Helical" evidence="5">
    <location>
        <begin position="171"/>
        <end position="193"/>
    </location>
</feature>
<comment type="subcellular location">
    <subcellularLocation>
        <location evidence="1">Cell membrane</location>
        <topology evidence="1">Multi-pass membrane protein</topology>
    </subcellularLocation>
</comment>
<keyword evidence="8" id="KW-1185">Reference proteome</keyword>
<protein>
    <submittedName>
        <fullName evidence="7">Benzoate transport</fullName>
    </submittedName>
</protein>
<evidence type="ECO:0000313" key="7">
    <source>
        <dbReference type="EMBL" id="NIH53241.1"/>
    </source>
</evidence>
<dbReference type="SUPFAM" id="SSF103473">
    <property type="entry name" value="MFS general substrate transporter"/>
    <property type="match status" value="1"/>
</dbReference>
<dbReference type="InterPro" id="IPR036259">
    <property type="entry name" value="MFS_trans_sf"/>
</dbReference>
<feature type="transmembrane region" description="Helical" evidence="5">
    <location>
        <begin position="290"/>
        <end position="309"/>
    </location>
</feature>
<dbReference type="AlphaFoldDB" id="A0A7X5TS92"/>
<sequence>MTLLERIDASKMSGYQWLIIALCVLLNAMDGFDVLAMAFTAGRVSDEFGLSGGELGLLLSAGLVGMAIGSLTLAPFADVIGRRPMILLSVGLATAGMLLSATANSAFELGAWRVVTGLGIGGILACTNVIASEYSSRRWRGMCISIYTAGYGIGATIGGAVAVTLQQHHGWRSVFIVGGLATGVILILLAVLLPESVAYLVTKRPAGLLERLNRIAKKIGQPATTSLPQPVLRTGTSSNTVSELFSPANRRSTGLIWAAFFAIMFGFYFANSWTPTLLQTAGMTADQSVIGGMALTLGGTFGALLYGALTTKWNSKTVMLIFVVLSAVSMALFIWSVGILALAFILGALVGMLINGCVAGLYTLTPGLYPAQIRSTGSGWAIGVGRVGAILAPMLAGNLLDAGWTAEMLYLGVGAVVLLAAAAVWGLRPQHVSSGAAAPAPIEAEAATVR</sequence>
<feature type="transmembrane region" description="Helical" evidence="5">
    <location>
        <begin position="341"/>
        <end position="365"/>
    </location>
</feature>
<dbReference type="GO" id="GO:0005886">
    <property type="term" value="C:plasma membrane"/>
    <property type="evidence" value="ECO:0007669"/>
    <property type="project" value="UniProtKB-SubCell"/>
</dbReference>
<feature type="transmembrane region" description="Helical" evidence="5">
    <location>
        <begin position="54"/>
        <end position="74"/>
    </location>
</feature>
<dbReference type="GO" id="GO:0046943">
    <property type="term" value="F:carboxylic acid transmembrane transporter activity"/>
    <property type="evidence" value="ECO:0007669"/>
    <property type="project" value="TreeGrafter"/>
</dbReference>
<dbReference type="InterPro" id="IPR011701">
    <property type="entry name" value="MFS"/>
</dbReference>
<dbReference type="PANTHER" id="PTHR23508:SF10">
    <property type="entry name" value="CARBOXYLIC ACID TRANSPORTER PROTEIN HOMOLOG"/>
    <property type="match status" value="1"/>
</dbReference>
<comment type="caution">
    <text evidence="7">The sequence shown here is derived from an EMBL/GenBank/DDBJ whole genome shotgun (WGS) entry which is preliminary data.</text>
</comment>
<evidence type="ECO:0000256" key="4">
    <source>
        <dbReference type="ARBA" id="ARBA00023136"/>
    </source>
</evidence>
<dbReference type="Proteomes" id="UP000541033">
    <property type="component" value="Unassembled WGS sequence"/>
</dbReference>
<feature type="transmembrane region" description="Helical" evidence="5">
    <location>
        <begin position="377"/>
        <end position="396"/>
    </location>
</feature>
<feature type="transmembrane region" description="Helical" evidence="5">
    <location>
        <begin position="110"/>
        <end position="131"/>
    </location>
</feature>
<dbReference type="EMBL" id="JAAMOX010000001">
    <property type="protein sequence ID" value="NIH53241.1"/>
    <property type="molecule type" value="Genomic_DNA"/>
</dbReference>
<evidence type="ECO:0000256" key="2">
    <source>
        <dbReference type="ARBA" id="ARBA00022692"/>
    </source>
</evidence>
<dbReference type="InterPro" id="IPR020846">
    <property type="entry name" value="MFS_dom"/>
</dbReference>
<evidence type="ECO:0000256" key="5">
    <source>
        <dbReference type="SAM" id="Phobius"/>
    </source>
</evidence>
<keyword evidence="3 5" id="KW-1133">Transmembrane helix</keyword>
<dbReference type="RefSeq" id="WP_167148692.1">
    <property type="nucleotide sequence ID" value="NZ_JAAMOX010000001.1"/>
</dbReference>
<feature type="domain" description="Major facilitator superfamily (MFS) profile" evidence="6">
    <location>
        <begin position="19"/>
        <end position="432"/>
    </location>
</feature>
<evidence type="ECO:0000256" key="1">
    <source>
        <dbReference type="ARBA" id="ARBA00004651"/>
    </source>
</evidence>
<name>A0A7X5TS92_9MICO</name>
<keyword evidence="2 5" id="KW-0812">Transmembrane</keyword>
<feature type="transmembrane region" description="Helical" evidence="5">
    <location>
        <begin position="408"/>
        <end position="427"/>
    </location>
</feature>
<organism evidence="7 8">
    <name type="scientific">Lysinibacter cavernae</name>
    <dbReference type="NCBI Taxonomy" id="1640652"/>
    <lineage>
        <taxon>Bacteria</taxon>
        <taxon>Bacillati</taxon>
        <taxon>Actinomycetota</taxon>
        <taxon>Actinomycetes</taxon>
        <taxon>Micrococcales</taxon>
        <taxon>Microbacteriaceae</taxon>
        <taxon>Lysinibacter</taxon>
    </lineage>
</organism>
<keyword evidence="4 5" id="KW-0472">Membrane</keyword>
<evidence type="ECO:0000259" key="6">
    <source>
        <dbReference type="PROSITE" id="PS50850"/>
    </source>
</evidence>
<reference evidence="7 8" key="1">
    <citation type="submission" date="2020-02" db="EMBL/GenBank/DDBJ databases">
        <title>Sequencing the genomes of 1000 actinobacteria strains.</title>
        <authorList>
            <person name="Klenk H.-P."/>
        </authorList>
    </citation>
    <scope>NUCLEOTIDE SEQUENCE [LARGE SCALE GENOMIC DNA]</scope>
    <source>
        <strain evidence="7 8">DSM 27960</strain>
    </source>
</reference>
<feature type="transmembrane region" description="Helical" evidence="5">
    <location>
        <begin position="143"/>
        <end position="165"/>
    </location>
</feature>
<accession>A0A7X5TS92</accession>
<dbReference type="CDD" id="cd17365">
    <property type="entry name" value="MFS_PcaK_like"/>
    <property type="match status" value="1"/>
</dbReference>
<proteinExistence type="predicted"/>
<dbReference type="InterPro" id="IPR005829">
    <property type="entry name" value="Sugar_transporter_CS"/>
</dbReference>
<dbReference type="PROSITE" id="PS00216">
    <property type="entry name" value="SUGAR_TRANSPORT_1"/>
    <property type="match status" value="1"/>
</dbReference>
<evidence type="ECO:0000313" key="8">
    <source>
        <dbReference type="Proteomes" id="UP000541033"/>
    </source>
</evidence>
<feature type="transmembrane region" description="Helical" evidence="5">
    <location>
        <begin position="318"/>
        <end position="335"/>
    </location>
</feature>
<dbReference type="Gene3D" id="1.20.1250.20">
    <property type="entry name" value="MFS general substrate transporter like domains"/>
    <property type="match status" value="1"/>
</dbReference>
<evidence type="ECO:0000256" key="3">
    <source>
        <dbReference type="ARBA" id="ARBA00022989"/>
    </source>
</evidence>
<dbReference type="PROSITE" id="PS00217">
    <property type="entry name" value="SUGAR_TRANSPORT_2"/>
    <property type="match status" value="1"/>
</dbReference>
<dbReference type="Pfam" id="PF07690">
    <property type="entry name" value="MFS_1"/>
    <property type="match status" value="1"/>
</dbReference>